<feature type="non-terminal residue" evidence="2">
    <location>
        <position position="1"/>
    </location>
</feature>
<evidence type="ECO:0000313" key="3">
    <source>
        <dbReference type="Proteomes" id="UP000887116"/>
    </source>
</evidence>
<feature type="region of interest" description="Disordered" evidence="1">
    <location>
        <begin position="1"/>
        <end position="63"/>
    </location>
</feature>
<proteinExistence type="predicted"/>
<accession>A0A8X6J353</accession>
<keyword evidence="3" id="KW-1185">Reference proteome</keyword>
<sequence length="144" mass="16059">PGNGKNPRPDRPESKEQVNRAPVEEPRGETETAATAAVPLPLFLPNGENQKRRKTDADGFSPPAKHLIVRKPAQGPLLHPPLPCAFDRRSSCRRGNGRDPDNHFSTATVLRRKPRVPPFFVNPKGDWRQLIALAKIKALHFNRS</sequence>
<dbReference type="Proteomes" id="UP000887116">
    <property type="component" value="Unassembled WGS sequence"/>
</dbReference>
<gene>
    <name evidence="2" type="ORF">TNCT_482841</name>
</gene>
<evidence type="ECO:0000256" key="1">
    <source>
        <dbReference type="SAM" id="MobiDB-lite"/>
    </source>
</evidence>
<reference evidence="2" key="1">
    <citation type="submission" date="2020-07" db="EMBL/GenBank/DDBJ databases">
        <title>Multicomponent nature underlies the extraordinary mechanical properties of spider dragline silk.</title>
        <authorList>
            <person name="Kono N."/>
            <person name="Nakamura H."/>
            <person name="Mori M."/>
            <person name="Yoshida Y."/>
            <person name="Ohtoshi R."/>
            <person name="Malay A.D."/>
            <person name="Moran D.A.P."/>
            <person name="Tomita M."/>
            <person name="Numata K."/>
            <person name="Arakawa K."/>
        </authorList>
    </citation>
    <scope>NUCLEOTIDE SEQUENCE</scope>
</reference>
<dbReference type="AlphaFoldDB" id="A0A8X6J353"/>
<name>A0A8X6J353_TRICU</name>
<evidence type="ECO:0000313" key="2">
    <source>
        <dbReference type="EMBL" id="GFR17985.1"/>
    </source>
</evidence>
<comment type="caution">
    <text evidence="2">The sequence shown here is derived from an EMBL/GenBank/DDBJ whole genome shotgun (WGS) entry which is preliminary data.</text>
</comment>
<feature type="compositionally biased region" description="Basic and acidic residues" evidence="1">
    <location>
        <begin position="7"/>
        <end position="30"/>
    </location>
</feature>
<dbReference type="EMBL" id="BMAO01037476">
    <property type="protein sequence ID" value="GFR17985.1"/>
    <property type="molecule type" value="Genomic_DNA"/>
</dbReference>
<protein>
    <submittedName>
        <fullName evidence="2">Uncharacterized protein</fullName>
    </submittedName>
</protein>
<organism evidence="2 3">
    <name type="scientific">Trichonephila clavata</name>
    <name type="common">Joro spider</name>
    <name type="synonym">Nephila clavata</name>
    <dbReference type="NCBI Taxonomy" id="2740835"/>
    <lineage>
        <taxon>Eukaryota</taxon>
        <taxon>Metazoa</taxon>
        <taxon>Ecdysozoa</taxon>
        <taxon>Arthropoda</taxon>
        <taxon>Chelicerata</taxon>
        <taxon>Arachnida</taxon>
        <taxon>Araneae</taxon>
        <taxon>Araneomorphae</taxon>
        <taxon>Entelegynae</taxon>
        <taxon>Araneoidea</taxon>
        <taxon>Nephilidae</taxon>
        <taxon>Trichonephila</taxon>
    </lineage>
</organism>
<dbReference type="OrthoDB" id="10648777at2759"/>